<feature type="signal peptide" evidence="1">
    <location>
        <begin position="1"/>
        <end position="27"/>
    </location>
</feature>
<gene>
    <name evidence="2" type="ORF">B2J69_01705</name>
</gene>
<reference evidence="2 3" key="1">
    <citation type="submission" date="2017-02" db="EMBL/GenBank/DDBJ databases">
        <title>Whole genome shotgun sequence of Pantoea agglomerans strain AS1 isolated from a cycad, Zamia floridana in Central Florida, USA.</title>
        <authorList>
            <person name="Lata P."/>
            <person name="Govindarajan S."/>
            <person name="Qi F."/>
            <person name="Li J.-L."/>
            <person name="Maurya S.K."/>
            <person name="Sahoo M.K."/>
        </authorList>
    </citation>
    <scope>NUCLEOTIDE SEQUENCE [LARGE SCALE GENOMIC DNA]</scope>
    <source>
        <strain evidence="2 3">AS1</strain>
    </source>
</reference>
<dbReference type="Proteomes" id="UP000192769">
    <property type="component" value="Unassembled WGS sequence"/>
</dbReference>
<name>A0A1V9DPG6_9GAMM</name>
<accession>A0A1V9DPG6</accession>
<evidence type="ECO:0000256" key="1">
    <source>
        <dbReference type="SAM" id="SignalP"/>
    </source>
</evidence>
<dbReference type="EMBL" id="MWUE01000004">
    <property type="protein sequence ID" value="OQP35737.1"/>
    <property type="molecule type" value="Genomic_DNA"/>
</dbReference>
<evidence type="ECO:0000313" key="2">
    <source>
        <dbReference type="EMBL" id="OQP35737.1"/>
    </source>
</evidence>
<sequence length="259" mass="27125">MMWKTRLKKIVPLSGISLLLTAAPVFATVTVNVAASGNYQNNTLVTVPFTATADATDAYLDCGLTQTDLSEILDLGESNMPRWQLKSTGLTNSTVKGQLVQANTRLYSFYTSDTAHSTMSAAIWCQLKTSSGTPVSAVTPVNITIHAVPKPTLSLSAKTLDLGSCRVDHPQTLSGQFTATTAATGDFPTNTVTLKASVTGGSGTADTVKILDGNNNDIVQSPADITATANGDHPLTVSVPCPAEAGAYSWQVTVTEEIE</sequence>
<evidence type="ECO:0008006" key="4">
    <source>
        <dbReference type="Google" id="ProtNLM"/>
    </source>
</evidence>
<feature type="chain" id="PRO_5010692330" description="Ig-like domain-containing protein" evidence="1">
    <location>
        <begin position="28"/>
        <end position="259"/>
    </location>
</feature>
<proteinExistence type="predicted"/>
<keyword evidence="3" id="KW-1185">Reference proteome</keyword>
<dbReference type="RefSeq" id="WP_081135534.1">
    <property type="nucleotide sequence ID" value="NZ_MWUE01000004.1"/>
</dbReference>
<evidence type="ECO:0000313" key="3">
    <source>
        <dbReference type="Proteomes" id="UP000192769"/>
    </source>
</evidence>
<comment type="caution">
    <text evidence="2">The sequence shown here is derived from an EMBL/GenBank/DDBJ whole genome shotgun (WGS) entry which is preliminary data.</text>
</comment>
<keyword evidence="1" id="KW-0732">Signal</keyword>
<protein>
    <recommendedName>
        <fullName evidence="4">Ig-like domain-containing protein</fullName>
    </recommendedName>
</protein>
<organism evidence="2 3">
    <name type="scientific">Pantoea latae</name>
    <dbReference type="NCBI Taxonomy" id="1964541"/>
    <lineage>
        <taxon>Bacteria</taxon>
        <taxon>Pseudomonadati</taxon>
        <taxon>Pseudomonadota</taxon>
        <taxon>Gammaproteobacteria</taxon>
        <taxon>Enterobacterales</taxon>
        <taxon>Erwiniaceae</taxon>
        <taxon>Pantoea</taxon>
    </lineage>
</organism>
<dbReference type="AlphaFoldDB" id="A0A1V9DPG6"/>